<evidence type="ECO:0000313" key="2">
    <source>
        <dbReference type="EMBL" id="KAJ1151823.1"/>
    </source>
</evidence>
<feature type="compositionally biased region" description="Basic and acidic residues" evidence="1">
    <location>
        <begin position="8"/>
        <end position="21"/>
    </location>
</feature>
<organism evidence="2 3">
    <name type="scientific">Pleurodeles waltl</name>
    <name type="common">Iberian ribbed newt</name>
    <dbReference type="NCBI Taxonomy" id="8319"/>
    <lineage>
        <taxon>Eukaryota</taxon>
        <taxon>Metazoa</taxon>
        <taxon>Chordata</taxon>
        <taxon>Craniata</taxon>
        <taxon>Vertebrata</taxon>
        <taxon>Euteleostomi</taxon>
        <taxon>Amphibia</taxon>
        <taxon>Batrachia</taxon>
        <taxon>Caudata</taxon>
        <taxon>Salamandroidea</taxon>
        <taxon>Salamandridae</taxon>
        <taxon>Pleurodelinae</taxon>
        <taxon>Pleurodeles</taxon>
    </lineage>
</organism>
<feature type="region of interest" description="Disordered" evidence="1">
    <location>
        <begin position="1"/>
        <end position="69"/>
    </location>
</feature>
<keyword evidence="3" id="KW-1185">Reference proteome</keyword>
<proteinExistence type="predicted"/>
<protein>
    <submittedName>
        <fullName evidence="2">Uncharacterized protein</fullName>
    </submittedName>
</protein>
<feature type="compositionally biased region" description="Polar residues" evidence="1">
    <location>
        <begin position="29"/>
        <end position="47"/>
    </location>
</feature>
<sequence length="69" mass="7740">MQSLPEDGGMRSQEEELRPGDGEPLAQGGESQLDNSQTRSSERNCSQKTEIRKRRETEEGEDTLEPATF</sequence>
<gene>
    <name evidence="2" type="ORF">NDU88_004602</name>
</gene>
<name>A0AAV7RIL5_PLEWA</name>
<evidence type="ECO:0000256" key="1">
    <source>
        <dbReference type="SAM" id="MobiDB-lite"/>
    </source>
</evidence>
<accession>A0AAV7RIL5</accession>
<comment type="caution">
    <text evidence="2">The sequence shown here is derived from an EMBL/GenBank/DDBJ whole genome shotgun (WGS) entry which is preliminary data.</text>
</comment>
<dbReference type="EMBL" id="JANPWB010000009">
    <property type="protein sequence ID" value="KAJ1151823.1"/>
    <property type="molecule type" value="Genomic_DNA"/>
</dbReference>
<reference evidence="2" key="1">
    <citation type="journal article" date="2022" name="bioRxiv">
        <title>Sequencing and chromosome-scale assembly of the giantPleurodeles waltlgenome.</title>
        <authorList>
            <person name="Brown T."/>
            <person name="Elewa A."/>
            <person name="Iarovenko S."/>
            <person name="Subramanian E."/>
            <person name="Araus A.J."/>
            <person name="Petzold A."/>
            <person name="Susuki M."/>
            <person name="Suzuki K.-i.T."/>
            <person name="Hayashi T."/>
            <person name="Toyoda A."/>
            <person name="Oliveira C."/>
            <person name="Osipova E."/>
            <person name="Leigh N.D."/>
            <person name="Simon A."/>
            <person name="Yun M.H."/>
        </authorList>
    </citation>
    <scope>NUCLEOTIDE SEQUENCE</scope>
    <source>
        <strain evidence="2">20211129_DDA</strain>
        <tissue evidence="2">Liver</tissue>
    </source>
</reference>
<dbReference type="Proteomes" id="UP001066276">
    <property type="component" value="Chromosome 5"/>
</dbReference>
<dbReference type="AlphaFoldDB" id="A0AAV7RIL5"/>
<feature type="compositionally biased region" description="Acidic residues" evidence="1">
    <location>
        <begin position="58"/>
        <end position="69"/>
    </location>
</feature>
<evidence type="ECO:0000313" key="3">
    <source>
        <dbReference type="Proteomes" id="UP001066276"/>
    </source>
</evidence>